<feature type="domain" description="cGMP-dependent protein kinase interacting" evidence="5">
    <location>
        <begin position="327"/>
        <end position="421"/>
    </location>
</feature>
<evidence type="ECO:0000256" key="3">
    <source>
        <dbReference type="SAM" id="Coils"/>
    </source>
</evidence>
<dbReference type="PANTHER" id="PTHR24179:SF21">
    <property type="entry name" value="MYOSIN BINDING SUBUNIT, ISOFORM O"/>
    <property type="match status" value="1"/>
</dbReference>
<evidence type="ECO:0000313" key="7">
    <source>
        <dbReference type="Proteomes" id="UP001558652"/>
    </source>
</evidence>
<proteinExistence type="predicted"/>
<comment type="caution">
    <text evidence="6">The sequence shown here is derived from an EMBL/GenBank/DDBJ whole genome shotgun (WGS) entry which is preliminary data.</text>
</comment>
<evidence type="ECO:0000259" key="5">
    <source>
        <dbReference type="Pfam" id="PF15898"/>
    </source>
</evidence>
<feature type="region of interest" description="Disordered" evidence="4">
    <location>
        <begin position="107"/>
        <end position="127"/>
    </location>
</feature>
<evidence type="ECO:0000256" key="1">
    <source>
        <dbReference type="ARBA" id="ARBA00022473"/>
    </source>
</evidence>
<dbReference type="Proteomes" id="UP001558652">
    <property type="component" value="Unassembled WGS sequence"/>
</dbReference>
<sequence>MVSKRPNMFLPEQEAEDNGNRFYRRYLELRAKINAGNSCPTLHSTPTRSASLKEKHYVRSFVPPVRDEESETQRKAHAKRVRETRRSTQGVTLEEIKSAEQLVKKKQQQQQQQQQTNSQVNNEQQPAAAAVAAEDVVVNVHKVVERTPVVADTVSATLTRSSEGGNNLGEKRPSWRLKVDNGSKFMLEDARSGNEQDVGHIRRAVVTPVTETGDTTVTIPLRRNRTDEKVQDKENDTKTAQATQAVIQRRKRPKRRSTGVPLVGMDDLDPDRNSESVSGGEYQKLDELTMVNSIESGTEKPSRSSSDLDSTVHNKEAESTTENGEIDYKKLYEESMVENERLREKLRHVEDDLTLARSQAEKNAIQHKNSLSEVEKRERRAMERKLSEMEEELKQLQKLKADNERLRAENRALTRVVSNLTATHKKW</sequence>
<feature type="region of interest" description="Disordered" evidence="4">
    <location>
        <begin position="63"/>
        <end position="91"/>
    </location>
</feature>
<feature type="compositionally biased region" description="Basic residues" evidence="4">
    <location>
        <begin position="248"/>
        <end position="257"/>
    </location>
</feature>
<evidence type="ECO:0000313" key="6">
    <source>
        <dbReference type="EMBL" id="KAL1130895.1"/>
    </source>
</evidence>
<feature type="compositionally biased region" description="Low complexity" evidence="4">
    <location>
        <begin position="108"/>
        <end position="127"/>
    </location>
</feature>
<dbReference type="Gene3D" id="6.10.250.1820">
    <property type="match status" value="1"/>
</dbReference>
<dbReference type="InterPro" id="IPR031775">
    <property type="entry name" value="PRKG1_interact"/>
</dbReference>
<keyword evidence="2" id="KW-0677">Repeat</keyword>
<accession>A0ABD0YHY5</accession>
<dbReference type="CDD" id="cd21930">
    <property type="entry name" value="IPD_PPP1R12"/>
    <property type="match status" value="1"/>
</dbReference>
<keyword evidence="7" id="KW-1185">Reference proteome</keyword>
<organism evidence="6 7">
    <name type="scientific">Ranatra chinensis</name>
    <dbReference type="NCBI Taxonomy" id="642074"/>
    <lineage>
        <taxon>Eukaryota</taxon>
        <taxon>Metazoa</taxon>
        <taxon>Ecdysozoa</taxon>
        <taxon>Arthropoda</taxon>
        <taxon>Hexapoda</taxon>
        <taxon>Insecta</taxon>
        <taxon>Pterygota</taxon>
        <taxon>Neoptera</taxon>
        <taxon>Paraneoptera</taxon>
        <taxon>Hemiptera</taxon>
        <taxon>Heteroptera</taxon>
        <taxon>Panheteroptera</taxon>
        <taxon>Nepomorpha</taxon>
        <taxon>Nepidae</taxon>
        <taxon>Ranatrinae</taxon>
        <taxon>Ranatra</taxon>
    </lineage>
</organism>
<reference evidence="6 7" key="1">
    <citation type="submission" date="2024-07" db="EMBL/GenBank/DDBJ databases">
        <title>Chromosome-level genome assembly of the water stick insect Ranatra chinensis (Heteroptera: Nepidae).</title>
        <authorList>
            <person name="Liu X."/>
        </authorList>
    </citation>
    <scope>NUCLEOTIDE SEQUENCE [LARGE SCALE GENOMIC DNA]</scope>
    <source>
        <strain evidence="6">Cailab_2021Rc</strain>
        <tissue evidence="6">Muscle</tissue>
    </source>
</reference>
<gene>
    <name evidence="6" type="ORF">AAG570_012136</name>
</gene>
<protein>
    <recommendedName>
        <fullName evidence="5">cGMP-dependent protein kinase interacting domain-containing protein</fullName>
    </recommendedName>
</protein>
<feature type="compositionally biased region" description="Basic and acidic residues" evidence="4">
    <location>
        <begin position="65"/>
        <end position="74"/>
    </location>
</feature>
<feature type="region of interest" description="Disordered" evidence="4">
    <location>
        <begin position="224"/>
        <end position="322"/>
    </location>
</feature>
<keyword evidence="3" id="KW-0175">Coiled coil</keyword>
<feature type="coiled-coil region" evidence="3">
    <location>
        <begin position="332"/>
        <end position="423"/>
    </location>
</feature>
<dbReference type="AlphaFoldDB" id="A0ABD0YHY5"/>
<dbReference type="InterPro" id="IPR051226">
    <property type="entry name" value="PP1_Regulatory_Subunit"/>
</dbReference>
<feature type="compositionally biased region" description="Basic and acidic residues" evidence="4">
    <location>
        <begin position="224"/>
        <end position="237"/>
    </location>
</feature>
<keyword evidence="1" id="KW-0217">Developmental protein</keyword>
<name>A0ABD0YHY5_9HEMI</name>
<dbReference type="PANTHER" id="PTHR24179">
    <property type="entry name" value="PROTEIN PHOSPHATASE 1 REGULATORY SUBUNIT 12"/>
    <property type="match status" value="1"/>
</dbReference>
<evidence type="ECO:0000256" key="2">
    <source>
        <dbReference type="ARBA" id="ARBA00022737"/>
    </source>
</evidence>
<evidence type="ECO:0000256" key="4">
    <source>
        <dbReference type="SAM" id="MobiDB-lite"/>
    </source>
</evidence>
<dbReference type="Gene3D" id="6.10.140.390">
    <property type="match status" value="1"/>
</dbReference>
<dbReference type="EMBL" id="JBFDAA010000007">
    <property type="protein sequence ID" value="KAL1130895.1"/>
    <property type="molecule type" value="Genomic_DNA"/>
</dbReference>
<dbReference type="Pfam" id="PF15898">
    <property type="entry name" value="PRKG1_interact"/>
    <property type="match status" value="1"/>
</dbReference>